<dbReference type="Pfam" id="PF03932">
    <property type="entry name" value="CutC"/>
    <property type="match status" value="1"/>
</dbReference>
<proteinExistence type="inferred from homology"/>
<evidence type="ECO:0000256" key="2">
    <source>
        <dbReference type="ARBA" id="ARBA00019014"/>
    </source>
</evidence>
<comment type="caution">
    <text evidence="3">The sequence shown here is derived from an EMBL/GenBank/DDBJ whole genome shotgun (WGS) entry which is preliminary data.</text>
</comment>
<dbReference type="Gene3D" id="3.20.20.380">
    <property type="entry name" value="Copper homeostasis (CutC) domain"/>
    <property type="match status" value="1"/>
</dbReference>
<dbReference type="Proteomes" id="UP001465755">
    <property type="component" value="Unassembled WGS sequence"/>
</dbReference>
<accession>A0AAW1NW88</accession>
<dbReference type="PANTHER" id="PTHR12598:SF0">
    <property type="entry name" value="COPPER HOMEOSTASIS PROTEIN CUTC HOMOLOG"/>
    <property type="match status" value="1"/>
</dbReference>
<evidence type="ECO:0000313" key="3">
    <source>
        <dbReference type="EMBL" id="KAK9797006.1"/>
    </source>
</evidence>
<organism evidence="3 4">
    <name type="scientific">Symbiochloris irregularis</name>
    <dbReference type="NCBI Taxonomy" id="706552"/>
    <lineage>
        <taxon>Eukaryota</taxon>
        <taxon>Viridiplantae</taxon>
        <taxon>Chlorophyta</taxon>
        <taxon>core chlorophytes</taxon>
        <taxon>Trebouxiophyceae</taxon>
        <taxon>Trebouxiales</taxon>
        <taxon>Trebouxiaceae</taxon>
        <taxon>Symbiochloris</taxon>
    </lineage>
</organism>
<sequence length="258" mass="27186">MVFVEICVDSFQSAVNAAEGGADRLELCAGLSVGGLTPSHGLIRRVVEAVDCPTVVLLRPREGDFVYSAAEEQVIFEDARYAVEAGARGLVVGSLSLLGFVDCKFLRQLQRDHLIKGAGLTFHRAFDFVADQKDALDQLAAHGVIRVLTSGGAATALQGSEQIAGLVSHARQHLAGFTVMAGGGIRPDNVDSILAHTGVSEIHSSACRLVESKPVWRAHRPTVQLGAAGLDALSWRVADVSTVADIRRAADAASLHSS</sequence>
<dbReference type="GO" id="GO:0005507">
    <property type="term" value="F:copper ion binding"/>
    <property type="evidence" value="ECO:0007669"/>
    <property type="project" value="TreeGrafter"/>
</dbReference>
<dbReference type="HAMAP" id="MF_00795">
    <property type="entry name" value="CutC"/>
    <property type="match status" value="1"/>
</dbReference>
<dbReference type="InterPro" id="IPR005627">
    <property type="entry name" value="CutC-like"/>
</dbReference>
<evidence type="ECO:0000256" key="1">
    <source>
        <dbReference type="ARBA" id="ARBA00007768"/>
    </source>
</evidence>
<reference evidence="3 4" key="1">
    <citation type="journal article" date="2024" name="Nat. Commun.">
        <title>Phylogenomics reveals the evolutionary origins of lichenization in chlorophyte algae.</title>
        <authorList>
            <person name="Puginier C."/>
            <person name="Libourel C."/>
            <person name="Otte J."/>
            <person name="Skaloud P."/>
            <person name="Haon M."/>
            <person name="Grisel S."/>
            <person name="Petersen M."/>
            <person name="Berrin J.G."/>
            <person name="Delaux P.M."/>
            <person name="Dal Grande F."/>
            <person name="Keller J."/>
        </authorList>
    </citation>
    <scope>NUCLEOTIDE SEQUENCE [LARGE SCALE GENOMIC DNA]</scope>
    <source>
        <strain evidence="3 4">SAG 2036</strain>
    </source>
</reference>
<evidence type="ECO:0000313" key="4">
    <source>
        <dbReference type="Proteomes" id="UP001465755"/>
    </source>
</evidence>
<dbReference type="PANTHER" id="PTHR12598">
    <property type="entry name" value="COPPER HOMEOSTASIS PROTEIN CUTC"/>
    <property type="match status" value="1"/>
</dbReference>
<gene>
    <name evidence="3" type="ORF">WJX73_003660</name>
</gene>
<dbReference type="AlphaFoldDB" id="A0AAW1NW88"/>
<dbReference type="SUPFAM" id="SSF110395">
    <property type="entry name" value="CutC-like"/>
    <property type="match status" value="1"/>
</dbReference>
<protein>
    <recommendedName>
        <fullName evidence="2">Copper homeostasis protein cutC homolog</fullName>
    </recommendedName>
</protein>
<keyword evidence="4" id="KW-1185">Reference proteome</keyword>
<comment type="similarity">
    <text evidence="1">Belongs to the CutC family.</text>
</comment>
<name>A0AAW1NW88_9CHLO</name>
<dbReference type="InterPro" id="IPR036822">
    <property type="entry name" value="CutC-like_dom_sf"/>
</dbReference>
<dbReference type="EMBL" id="JALJOQ010000111">
    <property type="protein sequence ID" value="KAK9797006.1"/>
    <property type="molecule type" value="Genomic_DNA"/>
</dbReference>